<evidence type="ECO:0000313" key="2">
    <source>
        <dbReference type="Proteomes" id="UP000693970"/>
    </source>
</evidence>
<organism evidence="1 2">
    <name type="scientific">Nitzschia inconspicua</name>
    <dbReference type="NCBI Taxonomy" id="303405"/>
    <lineage>
        <taxon>Eukaryota</taxon>
        <taxon>Sar</taxon>
        <taxon>Stramenopiles</taxon>
        <taxon>Ochrophyta</taxon>
        <taxon>Bacillariophyta</taxon>
        <taxon>Bacillariophyceae</taxon>
        <taxon>Bacillariophycidae</taxon>
        <taxon>Bacillariales</taxon>
        <taxon>Bacillariaceae</taxon>
        <taxon>Nitzschia</taxon>
    </lineage>
</organism>
<protein>
    <submittedName>
        <fullName evidence="1">Uncharacterized protein</fullName>
    </submittedName>
</protein>
<gene>
    <name evidence="1" type="ORF">IV203_030380</name>
</gene>
<dbReference type="EMBL" id="JAGRRH010000007">
    <property type="protein sequence ID" value="KAG7367709.1"/>
    <property type="molecule type" value="Genomic_DNA"/>
</dbReference>
<name>A0A9K3Q460_9STRA</name>
<evidence type="ECO:0000313" key="1">
    <source>
        <dbReference type="EMBL" id="KAG7367709.1"/>
    </source>
</evidence>
<sequence length="81" mass="9251">MVTMHSVVTVLWIQSQGEMGHEKSCRSVMAAINHRHQSPLDSLTYNRNLVVFYSSLSIYVSSHAHTHTTSRHAYTHPFRLA</sequence>
<dbReference type="AlphaFoldDB" id="A0A9K3Q460"/>
<reference evidence="1" key="1">
    <citation type="journal article" date="2021" name="Sci. Rep.">
        <title>Diploid genomic architecture of Nitzschia inconspicua, an elite biomass production diatom.</title>
        <authorList>
            <person name="Oliver A."/>
            <person name="Podell S."/>
            <person name="Pinowska A."/>
            <person name="Traller J.C."/>
            <person name="Smith S.R."/>
            <person name="McClure R."/>
            <person name="Beliaev A."/>
            <person name="Bohutskyi P."/>
            <person name="Hill E.A."/>
            <person name="Rabines A."/>
            <person name="Zheng H."/>
            <person name="Allen L.Z."/>
            <person name="Kuo A."/>
            <person name="Grigoriev I.V."/>
            <person name="Allen A.E."/>
            <person name="Hazlebeck D."/>
            <person name="Allen E.E."/>
        </authorList>
    </citation>
    <scope>NUCLEOTIDE SEQUENCE</scope>
    <source>
        <strain evidence="1">Hildebrandi</strain>
    </source>
</reference>
<dbReference type="Proteomes" id="UP000693970">
    <property type="component" value="Unassembled WGS sequence"/>
</dbReference>
<proteinExistence type="predicted"/>
<accession>A0A9K3Q460</accession>
<reference evidence="1" key="2">
    <citation type="submission" date="2021-04" db="EMBL/GenBank/DDBJ databases">
        <authorList>
            <person name="Podell S."/>
        </authorList>
    </citation>
    <scope>NUCLEOTIDE SEQUENCE</scope>
    <source>
        <strain evidence="1">Hildebrandi</strain>
    </source>
</reference>
<keyword evidence="2" id="KW-1185">Reference proteome</keyword>
<comment type="caution">
    <text evidence="1">The sequence shown here is derived from an EMBL/GenBank/DDBJ whole genome shotgun (WGS) entry which is preliminary data.</text>
</comment>